<dbReference type="Proteomes" id="UP000038009">
    <property type="component" value="Unassembled WGS sequence"/>
</dbReference>
<dbReference type="Gene3D" id="2.60.40.420">
    <property type="entry name" value="Cupredoxins - blue copper proteins"/>
    <property type="match status" value="3"/>
</dbReference>
<dbReference type="VEuPathDB" id="TriTrypDB:Lsey_0153_0040"/>
<dbReference type="PANTHER" id="PTHR11709">
    <property type="entry name" value="MULTI-COPPER OXIDASE"/>
    <property type="match status" value="1"/>
</dbReference>
<comment type="similarity">
    <text evidence="1">Belongs to the multicopper oxidase family.</text>
</comment>
<dbReference type="InterPro" id="IPR008972">
    <property type="entry name" value="Cupredoxin"/>
</dbReference>
<dbReference type="OrthoDB" id="2121828at2759"/>
<feature type="domain" description="Plastocyanin-like" evidence="7">
    <location>
        <begin position="83"/>
        <end position="191"/>
    </location>
</feature>
<feature type="transmembrane region" description="Helical" evidence="4">
    <location>
        <begin position="577"/>
        <end position="597"/>
    </location>
</feature>
<dbReference type="CDD" id="cd13853">
    <property type="entry name" value="CuRO_1_Tth-MCO_like"/>
    <property type="match status" value="1"/>
</dbReference>
<dbReference type="SUPFAM" id="SSF49503">
    <property type="entry name" value="Cupredoxins"/>
    <property type="match status" value="3"/>
</dbReference>
<evidence type="ECO:0000256" key="1">
    <source>
        <dbReference type="ARBA" id="ARBA00010609"/>
    </source>
</evidence>
<keyword evidence="5" id="KW-0732">Signal</keyword>
<keyword evidence="4" id="KW-1133">Transmembrane helix</keyword>
<dbReference type="PANTHER" id="PTHR11709:SF2">
    <property type="entry name" value="MULTICOPPER OXIDASE LPR1"/>
    <property type="match status" value="1"/>
</dbReference>
<comment type="caution">
    <text evidence="8">The sequence shown here is derived from an EMBL/GenBank/DDBJ whole genome shotgun (WGS) entry which is preliminary data.</text>
</comment>
<protein>
    <recommendedName>
        <fullName evidence="10">Multicopper oxidase</fullName>
    </recommendedName>
</protein>
<evidence type="ECO:0000313" key="8">
    <source>
        <dbReference type="EMBL" id="KPI86012.1"/>
    </source>
</evidence>
<feature type="chain" id="PRO_5005879657" description="Multicopper oxidase" evidence="5">
    <location>
        <begin position="26"/>
        <end position="636"/>
    </location>
</feature>
<keyword evidence="4" id="KW-0472">Membrane</keyword>
<feature type="domain" description="Plastocyanin-like" evidence="6">
    <location>
        <begin position="442"/>
        <end position="551"/>
    </location>
</feature>
<dbReference type="OMA" id="RTRYERY"/>
<proteinExistence type="inferred from homology"/>
<dbReference type="InterPro" id="IPR045087">
    <property type="entry name" value="Cu-oxidase_fam"/>
</dbReference>
<evidence type="ECO:0000256" key="3">
    <source>
        <dbReference type="ARBA" id="ARBA00023002"/>
    </source>
</evidence>
<name>A0A0N1PAX0_LEPSE</name>
<dbReference type="InterPro" id="IPR002355">
    <property type="entry name" value="Cu_oxidase_Cu_BS"/>
</dbReference>
<dbReference type="InterPro" id="IPR011706">
    <property type="entry name" value="Cu-oxidase_C"/>
</dbReference>
<accession>A0A0N1PAX0</accession>
<keyword evidence="4" id="KW-0812">Transmembrane</keyword>
<evidence type="ECO:0000256" key="2">
    <source>
        <dbReference type="ARBA" id="ARBA00022723"/>
    </source>
</evidence>
<evidence type="ECO:0000256" key="5">
    <source>
        <dbReference type="SAM" id="SignalP"/>
    </source>
</evidence>
<evidence type="ECO:0000259" key="7">
    <source>
        <dbReference type="Pfam" id="PF07732"/>
    </source>
</evidence>
<dbReference type="Pfam" id="PF07731">
    <property type="entry name" value="Cu-oxidase_2"/>
    <property type="match status" value="1"/>
</dbReference>
<dbReference type="GO" id="GO:0016491">
    <property type="term" value="F:oxidoreductase activity"/>
    <property type="evidence" value="ECO:0007669"/>
    <property type="project" value="UniProtKB-KW"/>
</dbReference>
<keyword evidence="3" id="KW-0560">Oxidoreductase</keyword>
<keyword evidence="9" id="KW-1185">Reference proteome</keyword>
<reference evidence="8 9" key="1">
    <citation type="journal article" date="2015" name="PLoS Pathog.">
        <title>Leptomonas seymouri: Adaptations to the Dixenous Life Cycle Analyzed by Genome Sequencing, Transcriptome Profiling and Co-infection with Leishmania donovani.</title>
        <authorList>
            <person name="Kraeva N."/>
            <person name="Butenko A."/>
            <person name="Hlavacova J."/>
            <person name="Kostygov A."/>
            <person name="Myskova J."/>
            <person name="Grybchuk D."/>
            <person name="Lestinova T."/>
            <person name="Votypka J."/>
            <person name="Volf P."/>
            <person name="Opperdoes F."/>
            <person name="Flegontov P."/>
            <person name="Lukes J."/>
            <person name="Yurchenko V."/>
        </authorList>
    </citation>
    <scope>NUCLEOTIDE SEQUENCE [LARGE SCALE GENOMIC DNA]</scope>
    <source>
        <strain evidence="8 9">ATCC 30220</strain>
    </source>
</reference>
<organism evidence="8 9">
    <name type="scientific">Leptomonas seymouri</name>
    <dbReference type="NCBI Taxonomy" id="5684"/>
    <lineage>
        <taxon>Eukaryota</taxon>
        <taxon>Discoba</taxon>
        <taxon>Euglenozoa</taxon>
        <taxon>Kinetoplastea</taxon>
        <taxon>Metakinetoplastina</taxon>
        <taxon>Trypanosomatida</taxon>
        <taxon>Trypanosomatidae</taxon>
        <taxon>Leishmaniinae</taxon>
        <taxon>Leptomonas</taxon>
    </lineage>
</organism>
<evidence type="ECO:0000313" key="9">
    <source>
        <dbReference type="Proteomes" id="UP000038009"/>
    </source>
</evidence>
<dbReference type="InterPro" id="IPR011707">
    <property type="entry name" value="Cu-oxidase-like_N"/>
</dbReference>
<sequence length="636" mass="71281">MSCVLRLLFPLLLAFLVAGPLLCYSAPLKQPRVISPTGNDDTKVNLTVRSGRVSIPLEWEGDKEVFFEYTGRFYESDDSGPLLPGPTIKTFAGSKIVLTLVNGLGSEVAANATMRMNTFHGPNITNVHFHGLHSDPKKDDPFKVYGPGESHVYKIAVVRDHEPGLHWYHTHSHGATYYQLMGGLFGAIDVGDGELMTSTVHPFRRWDSQLLMVHLYRLGASHRCDGLPFAAIDVAMGSLLPTNPQFVDRKGKTYDMPPDLFLVNGQHRPTVMVYRDRPMLLRMAFASGSCFLNISLPKQCQFHLVAVDGVQLGRTREVVERWQYFTTATRRELAVVCREEGKFPVHHAGITSDIVFYIQSKRPKRGDVLEVKFPVTLPKYAPDYLYLSGTNRIKRDISFSQQDLPNPKPYYIVGQGTDCQSLRQSSTCYYEGFQGRLGDKLEGYHGFMVPLNSVVTARVFGDPTDERPHPFHAHVNHFKFLSFKPRVGGRHENQTMAMYGVSSGDYRDTIPILDGVTVIQWQAATYTGEVVYHCHALHHEDRGMMSSYLVYSPMDDNGITIEKVSKEASRLANHSHVFVLLLALVLACAVALTWRMFPRHRIDDMADVHQAIDVHTGNGAPGEGVPLIPPSVEREI</sequence>
<dbReference type="EMBL" id="LJSK01000153">
    <property type="protein sequence ID" value="KPI86012.1"/>
    <property type="molecule type" value="Genomic_DNA"/>
</dbReference>
<dbReference type="GO" id="GO:0005507">
    <property type="term" value="F:copper ion binding"/>
    <property type="evidence" value="ECO:0007669"/>
    <property type="project" value="InterPro"/>
</dbReference>
<dbReference type="PROSITE" id="PS00080">
    <property type="entry name" value="MULTICOPPER_OXIDASE2"/>
    <property type="match status" value="1"/>
</dbReference>
<evidence type="ECO:0000256" key="4">
    <source>
        <dbReference type="SAM" id="Phobius"/>
    </source>
</evidence>
<gene>
    <name evidence="8" type="ORF">ABL78_4915</name>
</gene>
<evidence type="ECO:0000259" key="6">
    <source>
        <dbReference type="Pfam" id="PF07731"/>
    </source>
</evidence>
<dbReference type="Pfam" id="PF07732">
    <property type="entry name" value="Cu-oxidase_3"/>
    <property type="match status" value="1"/>
</dbReference>
<keyword evidence="2" id="KW-0479">Metal-binding</keyword>
<evidence type="ECO:0008006" key="10">
    <source>
        <dbReference type="Google" id="ProtNLM"/>
    </source>
</evidence>
<dbReference type="AlphaFoldDB" id="A0A0N1PAX0"/>
<feature type="signal peptide" evidence="5">
    <location>
        <begin position="1"/>
        <end position="25"/>
    </location>
</feature>